<dbReference type="InterPro" id="IPR009100">
    <property type="entry name" value="AcylCoA_DH/oxidase_NM_dom_sf"/>
</dbReference>
<feature type="domain" description="Acyl-CoA dehydrogenase/oxidase C-terminal" evidence="6">
    <location>
        <begin position="225"/>
        <end position="372"/>
    </location>
</feature>
<gene>
    <name evidence="8" type="ORF">QU481_03075</name>
</gene>
<evidence type="ECO:0000256" key="4">
    <source>
        <dbReference type="ARBA" id="ARBA00022827"/>
    </source>
</evidence>
<dbReference type="RefSeq" id="WP_289828421.1">
    <property type="nucleotide sequence ID" value="NZ_JAUEDK010000004.1"/>
</dbReference>
<dbReference type="PANTHER" id="PTHR43884:SF20">
    <property type="entry name" value="ACYL-COA DEHYDROGENASE FADE28"/>
    <property type="match status" value="1"/>
</dbReference>
<name>A0ABT7XJC4_9NEIS</name>
<dbReference type="CDD" id="cd00567">
    <property type="entry name" value="ACAD"/>
    <property type="match status" value="1"/>
</dbReference>
<evidence type="ECO:0000256" key="2">
    <source>
        <dbReference type="ARBA" id="ARBA00009347"/>
    </source>
</evidence>
<dbReference type="Pfam" id="PF02771">
    <property type="entry name" value="Acyl-CoA_dh_N"/>
    <property type="match status" value="1"/>
</dbReference>
<reference evidence="8" key="1">
    <citation type="submission" date="2023-06" db="EMBL/GenBank/DDBJ databases">
        <authorList>
            <person name="Zhang S."/>
        </authorList>
    </citation>
    <scope>NUCLEOTIDE SEQUENCE</scope>
    <source>
        <strain evidence="8">SG2303</strain>
    </source>
</reference>
<comment type="similarity">
    <text evidence="2">Belongs to the acyl-CoA dehydrogenase family.</text>
</comment>
<dbReference type="SUPFAM" id="SSF47203">
    <property type="entry name" value="Acyl-CoA dehydrogenase C-terminal domain-like"/>
    <property type="match status" value="1"/>
</dbReference>
<sequence>MNLELDQDRQMIRDAAEDFLSAYSDSAKVRAAHEAGGMDAGVWQRIAAELGWCGIAVPEEHGGLGLGLFELALLQEQAGRFLLAAPLFSTACLAAPLLAEAGTDAARQRWLPALAAGELTATVALSARGLDPFAVGDGVRAEPDGNAYVLTGRCRHVPQVLGTDLVIVAVRLGGEPALFALPADTAGATLMPLETLDQGRPVAELVLDGVRLPADSWLDAGDVAAIHRALSHSAIALAAEQLGLAQQCLDLTVAYAQERQQFGRPIAGFQAVKHRLAEVLVKVEAARSAVYGAAAEVDAGVSDKELLFAAASAKSFADAAARFAAQEAIQLHGGVGFTWEYDPHLYFKRAQAFSHWLGSADAWRERVAAQLLEDAA</sequence>
<evidence type="ECO:0000259" key="6">
    <source>
        <dbReference type="Pfam" id="PF00441"/>
    </source>
</evidence>
<comment type="cofactor">
    <cofactor evidence="1">
        <name>FAD</name>
        <dbReference type="ChEBI" id="CHEBI:57692"/>
    </cofactor>
</comment>
<accession>A0ABT7XJC4</accession>
<protein>
    <submittedName>
        <fullName evidence="8">Acyl-CoA dehydrogenase family protein</fullName>
        <ecNumber evidence="8">1.-.-.-</ecNumber>
    </submittedName>
</protein>
<keyword evidence="5 8" id="KW-0560">Oxidoreductase</keyword>
<dbReference type="InterPro" id="IPR036250">
    <property type="entry name" value="AcylCo_DH-like_C"/>
</dbReference>
<dbReference type="EMBL" id="JAUEDK010000004">
    <property type="protein sequence ID" value="MDN0073873.1"/>
    <property type="molecule type" value="Genomic_DNA"/>
</dbReference>
<dbReference type="InterPro" id="IPR009075">
    <property type="entry name" value="AcylCo_DH/oxidase_C"/>
</dbReference>
<keyword evidence="3" id="KW-0285">Flavoprotein</keyword>
<dbReference type="SUPFAM" id="SSF56645">
    <property type="entry name" value="Acyl-CoA dehydrogenase NM domain-like"/>
    <property type="match status" value="1"/>
</dbReference>
<dbReference type="EC" id="1.-.-.-" evidence="8"/>
<dbReference type="Gene3D" id="1.20.140.10">
    <property type="entry name" value="Butyryl-CoA Dehydrogenase, subunit A, domain 3"/>
    <property type="match status" value="1"/>
</dbReference>
<proteinExistence type="inferred from homology"/>
<dbReference type="Pfam" id="PF00441">
    <property type="entry name" value="Acyl-CoA_dh_1"/>
    <property type="match status" value="1"/>
</dbReference>
<dbReference type="Gene3D" id="2.40.110.10">
    <property type="entry name" value="Butyryl-CoA Dehydrogenase, subunit A, domain 2"/>
    <property type="match status" value="1"/>
</dbReference>
<evidence type="ECO:0000313" key="9">
    <source>
        <dbReference type="Proteomes" id="UP001168540"/>
    </source>
</evidence>
<evidence type="ECO:0000259" key="7">
    <source>
        <dbReference type="Pfam" id="PF02771"/>
    </source>
</evidence>
<dbReference type="GO" id="GO:0016491">
    <property type="term" value="F:oxidoreductase activity"/>
    <property type="evidence" value="ECO:0007669"/>
    <property type="project" value="UniProtKB-KW"/>
</dbReference>
<keyword evidence="9" id="KW-1185">Reference proteome</keyword>
<keyword evidence="4" id="KW-0274">FAD</keyword>
<dbReference type="Gene3D" id="1.10.540.10">
    <property type="entry name" value="Acyl-CoA dehydrogenase/oxidase, N-terminal domain"/>
    <property type="match status" value="1"/>
</dbReference>
<evidence type="ECO:0000313" key="8">
    <source>
        <dbReference type="EMBL" id="MDN0073873.1"/>
    </source>
</evidence>
<dbReference type="Proteomes" id="UP001168540">
    <property type="component" value="Unassembled WGS sequence"/>
</dbReference>
<evidence type="ECO:0000256" key="3">
    <source>
        <dbReference type="ARBA" id="ARBA00022630"/>
    </source>
</evidence>
<organism evidence="8 9">
    <name type="scientific">Crenobacter oryzisoli</name>
    <dbReference type="NCBI Taxonomy" id="3056844"/>
    <lineage>
        <taxon>Bacteria</taxon>
        <taxon>Pseudomonadati</taxon>
        <taxon>Pseudomonadota</taxon>
        <taxon>Betaproteobacteria</taxon>
        <taxon>Neisseriales</taxon>
        <taxon>Neisseriaceae</taxon>
        <taxon>Crenobacter</taxon>
    </lineage>
</organism>
<dbReference type="InterPro" id="IPR037069">
    <property type="entry name" value="AcylCoA_DH/ox_N_sf"/>
</dbReference>
<dbReference type="InterPro" id="IPR013786">
    <property type="entry name" value="AcylCoA_DH/ox_N"/>
</dbReference>
<evidence type="ECO:0000256" key="5">
    <source>
        <dbReference type="ARBA" id="ARBA00023002"/>
    </source>
</evidence>
<dbReference type="InterPro" id="IPR046373">
    <property type="entry name" value="Acyl-CoA_Oxase/DH_mid-dom_sf"/>
</dbReference>
<feature type="domain" description="Acyl-CoA dehydrogenase/oxidase N-terminal" evidence="7">
    <location>
        <begin position="7"/>
        <end position="118"/>
    </location>
</feature>
<evidence type="ECO:0000256" key="1">
    <source>
        <dbReference type="ARBA" id="ARBA00001974"/>
    </source>
</evidence>
<comment type="caution">
    <text evidence="8">The sequence shown here is derived from an EMBL/GenBank/DDBJ whole genome shotgun (WGS) entry which is preliminary data.</text>
</comment>
<dbReference type="PANTHER" id="PTHR43884">
    <property type="entry name" value="ACYL-COA DEHYDROGENASE"/>
    <property type="match status" value="1"/>
</dbReference>